<evidence type="ECO:0000313" key="4">
    <source>
        <dbReference type="RefSeq" id="XP_014490505.1"/>
    </source>
</evidence>
<reference evidence="4" key="1">
    <citation type="submission" date="2025-08" db="UniProtKB">
        <authorList>
            <consortium name="RefSeq"/>
        </authorList>
    </citation>
    <scope>IDENTIFICATION</scope>
    <source>
        <tissue evidence="4">Leaf</tissue>
    </source>
</reference>
<dbReference type="PANTHER" id="PTHR19303:SF73">
    <property type="entry name" value="PROTEIN PDC2"/>
    <property type="match status" value="1"/>
</dbReference>
<dbReference type="InterPro" id="IPR006600">
    <property type="entry name" value="HTH_CenpB_DNA-bd_dom"/>
</dbReference>
<sequence>MESFLAERTGNIQFHTKSAAYCVRRPHIVIGNPEPYQHLPAMEADSRKRRRDLTTAEKKQILQDYDKLLNKNQRDAAQKLQIPQSTLCKLVKNRYEIEKKPVEKNEGSARKRVRHGKNVQVEQALKEWFVQVREKDARVNGPIMRQKAESLAKRLGIEGFVATDGWFNRWLKREGIEFKKPHGEARDADSTAAGNFLTEEWPRILSEYAPSDVYNADETALYFRALPEHTYVLKNETAKGSKSCKDRITILCCVSMTGEKKRLLVIGKSKMPRCLKNVKKLPADYTSSAKAWMTKDLFSKWLTDWDESLDRNILLLIDNCTAHNVGALPLKHIKVQFLPANTTSLIQPCDQGIIKAFKSYYRHEMRERIIDELDGDLAEFSSAAIAKKTDLLDSIHQIREAWDKTSEKTI</sequence>
<dbReference type="STRING" id="3916.A0A1S3T9R3"/>
<evidence type="ECO:0000313" key="3">
    <source>
        <dbReference type="Proteomes" id="UP000087766"/>
    </source>
</evidence>
<dbReference type="Pfam" id="PF03221">
    <property type="entry name" value="HTH_Tnp_Tc5"/>
    <property type="match status" value="1"/>
</dbReference>
<dbReference type="OrthoDB" id="999201at2759"/>
<dbReference type="PROSITE" id="PS51253">
    <property type="entry name" value="HTH_CENPB"/>
    <property type="match status" value="1"/>
</dbReference>
<dbReference type="RefSeq" id="XP_014490505.1">
    <property type="nucleotide sequence ID" value="XM_014635019.1"/>
</dbReference>
<proteinExistence type="predicted"/>
<evidence type="ECO:0000256" key="1">
    <source>
        <dbReference type="ARBA" id="ARBA00023125"/>
    </source>
</evidence>
<feature type="non-terminal residue" evidence="4">
    <location>
        <position position="410"/>
    </location>
</feature>
<keyword evidence="1" id="KW-0238">DNA-binding</keyword>
<dbReference type="Proteomes" id="UP000087766">
    <property type="component" value="Unplaced"/>
</dbReference>
<dbReference type="KEGG" id="vra:106753227"/>
<dbReference type="GeneID" id="106753227"/>
<dbReference type="Pfam" id="PF03184">
    <property type="entry name" value="DDE_1"/>
    <property type="match status" value="1"/>
</dbReference>
<evidence type="ECO:0000259" key="2">
    <source>
        <dbReference type="PROSITE" id="PS51253"/>
    </source>
</evidence>
<dbReference type="InterPro" id="IPR004875">
    <property type="entry name" value="DDE_SF_endonuclease_dom"/>
</dbReference>
<protein>
    <submittedName>
        <fullName evidence="4">Tigger transposable element-derived protein 6-like</fullName>
    </submittedName>
</protein>
<gene>
    <name evidence="4" type="primary">LOC106753227</name>
</gene>
<organism evidence="3 4">
    <name type="scientific">Vigna radiata var. radiata</name>
    <name type="common">Mung bean</name>
    <name type="synonym">Phaseolus aureus</name>
    <dbReference type="NCBI Taxonomy" id="3916"/>
    <lineage>
        <taxon>Eukaryota</taxon>
        <taxon>Viridiplantae</taxon>
        <taxon>Streptophyta</taxon>
        <taxon>Embryophyta</taxon>
        <taxon>Tracheophyta</taxon>
        <taxon>Spermatophyta</taxon>
        <taxon>Magnoliopsida</taxon>
        <taxon>eudicotyledons</taxon>
        <taxon>Gunneridae</taxon>
        <taxon>Pentapetalae</taxon>
        <taxon>rosids</taxon>
        <taxon>fabids</taxon>
        <taxon>Fabales</taxon>
        <taxon>Fabaceae</taxon>
        <taxon>Papilionoideae</taxon>
        <taxon>50 kb inversion clade</taxon>
        <taxon>NPAAA clade</taxon>
        <taxon>indigoferoid/millettioid clade</taxon>
        <taxon>Phaseoleae</taxon>
        <taxon>Vigna</taxon>
    </lineage>
</organism>
<dbReference type="SUPFAM" id="SSF46689">
    <property type="entry name" value="Homeodomain-like"/>
    <property type="match status" value="2"/>
</dbReference>
<dbReference type="GO" id="GO:0003677">
    <property type="term" value="F:DNA binding"/>
    <property type="evidence" value="ECO:0007669"/>
    <property type="project" value="UniProtKB-KW"/>
</dbReference>
<dbReference type="GO" id="GO:0005634">
    <property type="term" value="C:nucleus"/>
    <property type="evidence" value="ECO:0007669"/>
    <property type="project" value="TreeGrafter"/>
</dbReference>
<dbReference type="AlphaFoldDB" id="A0A1S3T9R3"/>
<dbReference type="Gene3D" id="1.10.10.60">
    <property type="entry name" value="Homeodomain-like"/>
    <property type="match status" value="2"/>
</dbReference>
<dbReference type="InterPro" id="IPR009057">
    <property type="entry name" value="Homeodomain-like_sf"/>
</dbReference>
<dbReference type="SMART" id="SM00674">
    <property type="entry name" value="CENPB"/>
    <property type="match status" value="1"/>
</dbReference>
<dbReference type="InterPro" id="IPR050863">
    <property type="entry name" value="CenT-Element_Derived"/>
</dbReference>
<keyword evidence="3" id="KW-1185">Reference proteome</keyword>
<accession>A0A1S3T9R3</accession>
<feature type="domain" description="HTH CENPB-type" evidence="2">
    <location>
        <begin position="109"/>
        <end position="180"/>
    </location>
</feature>
<dbReference type="PANTHER" id="PTHR19303">
    <property type="entry name" value="TRANSPOSON"/>
    <property type="match status" value="1"/>
</dbReference>
<name>A0A1S3T9R3_VIGRR</name>